<feature type="transmembrane region" description="Helical" evidence="3">
    <location>
        <begin position="17"/>
        <end position="38"/>
    </location>
</feature>
<dbReference type="AlphaFoldDB" id="A0A895KWE6"/>
<proteinExistence type="predicted"/>
<keyword evidence="1" id="KW-0175">Coiled coil</keyword>
<dbReference type="RefSeq" id="YP_010170433.1">
    <property type="nucleotide sequence ID" value="NC_057606.1"/>
</dbReference>
<keyword evidence="4" id="KW-0496">Mitochondrion</keyword>
<gene>
    <name evidence="4" type="primary">orf428</name>
</gene>
<dbReference type="GeneID" id="67278561"/>
<keyword evidence="3" id="KW-0812">Transmembrane</keyword>
<feature type="transmembrane region" description="Helical" evidence="3">
    <location>
        <begin position="139"/>
        <end position="168"/>
    </location>
</feature>
<evidence type="ECO:0000256" key="1">
    <source>
        <dbReference type="SAM" id="Coils"/>
    </source>
</evidence>
<accession>A0A895KWE6</accession>
<organism evidence="4">
    <name type="scientific">Phanerochaete carnosa</name>
    <dbReference type="NCBI Taxonomy" id="231932"/>
    <lineage>
        <taxon>Eukaryota</taxon>
        <taxon>Fungi</taxon>
        <taxon>Dikarya</taxon>
        <taxon>Basidiomycota</taxon>
        <taxon>Agaricomycotina</taxon>
        <taxon>Agaricomycetes</taxon>
        <taxon>Polyporales</taxon>
        <taxon>Phanerochaetaceae</taxon>
        <taxon>Phanerochaete</taxon>
    </lineage>
</organism>
<feature type="transmembrane region" description="Helical" evidence="3">
    <location>
        <begin position="272"/>
        <end position="290"/>
    </location>
</feature>
<feature type="transmembrane region" description="Helical" evidence="3">
    <location>
        <begin position="95"/>
        <end position="119"/>
    </location>
</feature>
<feature type="coiled-coil region" evidence="1">
    <location>
        <begin position="41"/>
        <end position="71"/>
    </location>
</feature>
<evidence type="ECO:0000256" key="3">
    <source>
        <dbReference type="SAM" id="Phobius"/>
    </source>
</evidence>
<name>A0A895KWE6_9APHY</name>
<evidence type="ECO:0000256" key="2">
    <source>
        <dbReference type="SAM" id="MobiDB-lite"/>
    </source>
</evidence>
<feature type="region of interest" description="Disordered" evidence="2">
    <location>
        <begin position="308"/>
        <end position="328"/>
    </location>
</feature>
<keyword evidence="3" id="KW-0472">Membrane</keyword>
<geneLocation type="mitochondrion" evidence="4"/>
<protein>
    <submittedName>
        <fullName evidence="4">Uncharacterized protein</fullName>
    </submittedName>
</protein>
<keyword evidence="3" id="KW-1133">Transmembrane helix</keyword>
<feature type="compositionally biased region" description="Polar residues" evidence="2">
    <location>
        <begin position="308"/>
        <end position="317"/>
    </location>
</feature>
<reference evidence="4" key="1">
    <citation type="journal article" date="2020" name="Int. J. Biol. Macromol.">
        <title>The 206 kbp mitochondrial genome of Phanerochaete carnosa reveals dynamics of introns, accumulation of repeat sequences and plasmid-derived genes.</title>
        <authorList>
            <person name="Wang X."/>
            <person name="Song A."/>
            <person name="Wang F."/>
            <person name="Chen M."/>
            <person name="Li X."/>
            <person name="Li Q."/>
            <person name="Liu N."/>
        </authorList>
    </citation>
    <scope>NUCLEOTIDE SEQUENCE</scope>
</reference>
<evidence type="ECO:0000313" key="4">
    <source>
        <dbReference type="EMBL" id="QRZ60415.1"/>
    </source>
</evidence>
<sequence>MWRLKGGNPKLSRSTKILWAIIAFVGWSVVPISSNLNIQMKNNIKENMLTLKTLKAELEQLKTKNKVDISQSTSTDSQGKPKITTTLYSRGSLGLLWLITFIIGYASKIPVISKIISALRLWYGRTTWWQMLVQLRKAFTIFNAIIGLLVMLKAIGFGSEGIIASVWLLCASYYEMFKSMLGRAFNWLLGLFNLSITPKPKGLWPTWFSKNLSRADPSIFHFPHLPTVNVFNPFKQHEHLDVNKLMGDIRAKEYLLNPFSTTTTSDSWIPSWLWYGGIAIIGVGVAYLGYKLWTNPFDVLDFINPNKSGRKTPSTGTGPDIKLNDATTGAAEASTSAAGAAGGLGDAAESLGFTPIGMLRYVGGSILGLNRTVTSWLNPFNYVTTSDEKNNQFTDFMQRQNTLNGNQRYDLYPFTIDNPYDSGFTRFR</sequence>
<dbReference type="EMBL" id="MT090080">
    <property type="protein sequence ID" value="QRZ60415.1"/>
    <property type="molecule type" value="Genomic_DNA"/>
</dbReference>